<dbReference type="PANTHER" id="PTHR12526">
    <property type="entry name" value="GLYCOSYLTRANSFERASE"/>
    <property type="match status" value="1"/>
</dbReference>
<dbReference type="Pfam" id="PF13439">
    <property type="entry name" value="Glyco_transf_4"/>
    <property type="match status" value="1"/>
</dbReference>
<evidence type="ECO:0000256" key="2">
    <source>
        <dbReference type="ARBA" id="ARBA00022679"/>
    </source>
</evidence>
<dbReference type="Proteomes" id="UP000247591">
    <property type="component" value="Unassembled WGS sequence"/>
</dbReference>
<proteinExistence type="predicted"/>
<reference evidence="4 5" key="1">
    <citation type="submission" date="2018-06" db="EMBL/GenBank/DDBJ databases">
        <title>Genomic Encyclopedia of Type Strains, Phase IV (KMG-IV): sequencing the most valuable type-strain genomes for metagenomic binning, comparative biology and taxonomic classification.</title>
        <authorList>
            <person name="Goeker M."/>
        </authorList>
    </citation>
    <scope>NUCLEOTIDE SEQUENCE [LARGE SCALE GENOMIC DNA]</scope>
    <source>
        <strain evidence="4 5">DSM 45521</strain>
    </source>
</reference>
<dbReference type="SUPFAM" id="SSF53756">
    <property type="entry name" value="UDP-Glycosyltransferase/glycogen phosphorylase"/>
    <property type="match status" value="1"/>
</dbReference>
<accession>A0A318RUW6</accession>
<dbReference type="AlphaFoldDB" id="A0A318RUW6"/>
<dbReference type="RefSeq" id="WP_110468193.1">
    <property type="nucleotide sequence ID" value="NZ_QJSP01000002.1"/>
</dbReference>
<dbReference type="InterPro" id="IPR028098">
    <property type="entry name" value="Glyco_trans_4-like_N"/>
</dbReference>
<name>A0A318RUW6_WILLI</name>
<organism evidence="4 5">
    <name type="scientific">Williamsia limnetica</name>
    <dbReference type="NCBI Taxonomy" id="882452"/>
    <lineage>
        <taxon>Bacteria</taxon>
        <taxon>Bacillati</taxon>
        <taxon>Actinomycetota</taxon>
        <taxon>Actinomycetes</taxon>
        <taxon>Mycobacteriales</taxon>
        <taxon>Nocardiaceae</taxon>
        <taxon>Williamsia</taxon>
    </lineage>
</organism>
<keyword evidence="2 4" id="KW-0808">Transferase</keyword>
<evidence type="ECO:0000313" key="4">
    <source>
        <dbReference type="EMBL" id="PYE20199.1"/>
    </source>
</evidence>
<sequence length="383" mass="41431">MRIAVVHSFYSEASPSGENVTVRIQVDALSRAGHDVVLISRSTDALSASKTYSVRAATTAAGIGGDSPESDLERFRPDVIHVHNLFPNWGAKWMAARSDRIVATMHNYRPVCAKAVMWRDGSDCSDCLKSGSVNALKHRCYRGSVAATLPLAWSTRGAGRHSPVLRNSKLLVTLNDRAKEVYESIVPDKDIRTIPNFANEGVGCDVSPGESFTYVGRLTEEKGFAWLAEHWPRSKQLRIVGDGPLRDRALRLASDRPDTFTYVGRVDPEEARSELASAKALILPSMWSEGIPTVALEALQAGTPILVSDRCASAVSLTHRGAGVIFDVGNGASSLEAAIRAIESDSGIRSAARALYVSSFSEKSWLSDIEEAYSDVIACVPMP</sequence>
<dbReference type="Gene3D" id="3.40.50.2000">
    <property type="entry name" value="Glycogen Phosphorylase B"/>
    <property type="match status" value="2"/>
</dbReference>
<dbReference type="CDD" id="cd03801">
    <property type="entry name" value="GT4_PimA-like"/>
    <property type="match status" value="1"/>
</dbReference>
<dbReference type="OrthoDB" id="9787111at2"/>
<feature type="domain" description="Glycosyltransferase subfamily 4-like N-terminal" evidence="3">
    <location>
        <begin position="17"/>
        <end position="197"/>
    </location>
</feature>
<dbReference type="GO" id="GO:0016757">
    <property type="term" value="F:glycosyltransferase activity"/>
    <property type="evidence" value="ECO:0007669"/>
    <property type="project" value="UniProtKB-KW"/>
</dbReference>
<gene>
    <name evidence="4" type="ORF">DFR67_102337</name>
</gene>
<evidence type="ECO:0000256" key="1">
    <source>
        <dbReference type="ARBA" id="ARBA00022676"/>
    </source>
</evidence>
<protein>
    <submittedName>
        <fullName evidence="4">Glycosyltransferase involved in cell wall biosynthesis</fullName>
    </submittedName>
</protein>
<dbReference type="EMBL" id="QJSP01000002">
    <property type="protein sequence ID" value="PYE20199.1"/>
    <property type="molecule type" value="Genomic_DNA"/>
</dbReference>
<dbReference type="PANTHER" id="PTHR12526:SF637">
    <property type="entry name" value="GLYCOSYLTRANSFERASE EPSF-RELATED"/>
    <property type="match status" value="1"/>
</dbReference>
<evidence type="ECO:0000259" key="3">
    <source>
        <dbReference type="Pfam" id="PF13439"/>
    </source>
</evidence>
<comment type="caution">
    <text evidence="4">The sequence shown here is derived from an EMBL/GenBank/DDBJ whole genome shotgun (WGS) entry which is preliminary data.</text>
</comment>
<evidence type="ECO:0000313" key="5">
    <source>
        <dbReference type="Proteomes" id="UP000247591"/>
    </source>
</evidence>
<dbReference type="Pfam" id="PF13692">
    <property type="entry name" value="Glyco_trans_1_4"/>
    <property type="match status" value="1"/>
</dbReference>
<keyword evidence="5" id="KW-1185">Reference proteome</keyword>
<keyword evidence="1" id="KW-0328">Glycosyltransferase</keyword>